<evidence type="ECO:0000313" key="3">
    <source>
        <dbReference type="Proteomes" id="UP000298491"/>
    </source>
</evidence>
<gene>
    <name evidence="2" type="ORF">C9F09_20325</name>
</gene>
<evidence type="ECO:0000256" key="1">
    <source>
        <dbReference type="SAM" id="MobiDB-lite"/>
    </source>
</evidence>
<accession>A0A659QCD0</accession>
<dbReference type="Proteomes" id="UP000298491">
    <property type="component" value="Unassembled WGS sequence"/>
</dbReference>
<feature type="non-terminal residue" evidence="2">
    <location>
        <position position="1"/>
    </location>
</feature>
<dbReference type="AlphaFoldDB" id="A0A659QCD0"/>
<reference evidence="2 3" key="1">
    <citation type="submission" date="2018-03" db="EMBL/GenBank/DDBJ databases">
        <title>Non-Typhoidal Salmonella genome sequencing and assembly.</title>
        <authorList>
            <person name="Matchawe C."/>
        </authorList>
    </citation>
    <scope>NUCLEOTIDE SEQUENCE [LARGE SCALE GENOMIC DNA]</scope>
    <source>
        <strain evidence="2 3">35dea</strain>
    </source>
</reference>
<comment type="caution">
    <text evidence="2">The sequence shown here is derived from an EMBL/GenBank/DDBJ whole genome shotgun (WGS) entry which is preliminary data.</text>
</comment>
<proteinExistence type="predicted"/>
<evidence type="ECO:0000313" key="2">
    <source>
        <dbReference type="EMBL" id="TGC83734.1"/>
    </source>
</evidence>
<feature type="compositionally biased region" description="Low complexity" evidence="1">
    <location>
        <begin position="11"/>
        <end position="22"/>
    </location>
</feature>
<protein>
    <submittedName>
        <fullName evidence="2">Uncharacterized protein</fullName>
    </submittedName>
</protein>
<dbReference type="EMBL" id="PYKB01001191">
    <property type="protein sequence ID" value="TGC83734.1"/>
    <property type="molecule type" value="Genomic_DNA"/>
</dbReference>
<organism evidence="2 3">
    <name type="scientific">Salmonella enterica subsp. enterica serovar Wilhelmsburg</name>
    <dbReference type="NCBI Taxonomy" id="1960126"/>
    <lineage>
        <taxon>Bacteria</taxon>
        <taxon>Pseudomonadati</taxon>
        <taxon>Pseudomonadota</taxon>
        <taxon>Gammaproteobacteria</taxon>
        <taxon>Enterobacterales</taxon>
        <taxon>Enterobacteriaceae</taxon>
        <taxon>Salmonella</taxon>
    </lineage>
</organism>
<sequence>PLPRPPPSRPAPRQRAATPASSLHTIPRPYLPRREDNGAEWIEEMKQEWQHDVAVLKAWVANAEKK</sequence>
<name>A0A659QCD0_SALET</name>
<feature type="compositionally biased region" description="Pro residues" evidence="1">
    <location>
        <begin position="1"/>
        <end position="10"/>
    </location>
</feature>
<feature type="region of interest" description="Disordered" evidence="1">
    <location>
        <begin position="1"/>
        <end position="33"/>
    </location>
</feature>